<evidence type="ECO:0000256" key="10">
    <source>
        <dbReference type="ARBA" id="ARBA00048594"/>
    </source>
</evidence>
<dbReference type="InterPro" id="IPR008144">
    <property type="entry name" value="Guanylate_kin-like_dom"/>
</dbReference>
<name>A0AAU9EC03_9FIRM</name>
<keyword evidence="6 11" id="KW-0547">Nucleotide-binding</keyword>
<dbReference type="InterPro" id="IPR008145">
    <property type="entry name" value="GK/Ca_channel_bsu"/>
</dbReference>
<feature type="binding site" evidence="11">
    <location>
        <begin position="12"/>
        <end position="19"/>
    </location>
    <ligand>
        <name>ATP</name>
        <dbReference type="ChEBI" id="CHEBI:30616"/>
    </ligand>
</feature>
<dbReference type="GO" id="GO:0005829">
    <property type="term" value="C:cytosol"/>
    <property type="evidence" value="ECO:0007669"/>
    <property type="project" value="TreeGrafter"/>
</dbReference>
<evidence type="ECO:0000313" key="14">
    <source>
        <dbReference type="Proteomes" id="UP001321786"/>
    </source>
</evidence>
<accession>A0AAU9EC03</accession>
<dbReference type="NCBIfam" id="TIGR03263">
    <property type="entry name" value="guanyl_kin"/>
    <property type="match status" value="1"/>
</dbReference>
<dbReference type="CDD" id="cd00071">
    <property type="entry name" value="GMPK"/>
    <property type="match status" value="1"/>
</dbReference>
<dbReference type="GO" id="GO:0005524">
    <property type="term" value="F:ATP binding"/>
    <property type="evidence" value="ECO:0007669"/>
    <property type="project" value="UniProtKB-UniRule"/>
</dbReference>
<dbReference type="SMART" id="SM00072">
    <property type="entry name" value="GuKc"/>
    <property type="match status" value="1"/>
</dbReference>
<keyword evidence="7 11" id="KW-0418">Kinase</keyword>
<evidence type="ECO:0000256" key="11">
    <source>
        <dbReference type="HAMAP-Rule" id="MF_00328"/>
    </source>
</evidence>
<feature type="domain" description="Guanylate kinase-like" evidence="12">
    <location>
        <begin position="5"/>
        <end position="183"/>
    </location>
</feature>
<comment type="function">
    <text evidence="1 11">Essential for recycling GMP and indirectly, cGMP.</text>
</comment>
<dbReference type="SUPFAM" id="SSF52540">
    <property type="entry name" value="P-loop containing nucleoside triphosphate hydrolases"/>
    <property type="match status" value="1"/>
</dbReference>
<evidence type="ECO:0000256" key="5">
    <source>
        <dbReference type="ARBA" id="ARBA00022679"/>
    </source>
</evidence>
<dbReference type="AlphaFoldDB" id="A0AAU9EC03"/>
<keyword evidence="5 11" id="KW-0808">Transferase</keyword>
<dbReference type="Gene3D" id="3.40.50.300">
    <property type="entry name" value="P-loop containing nucleotide triphosphate hydrolases"/>
    <property type="match status" value="1"/>
</dbReference>
<dbReference type="Pfam" id="PF00625">
    <property type="entry name" value="Guanylate_kin"/>
    <property type="match status" value="1"/>
</dbReference>
<dbReference type="Proteomes" id="UP001321786">
    <property type="component" value="Chromosome"/>
</dbReference>
<evidence type="ECO:0000256" key="4">
    <source>
        <dbReference type="ARBA" id="ARBA00016296"/>
    </source>
</evidence>
<evidence type="ECO:0000256" key="7">
    <source>
        <dbReference type="ARBA" id="ARBA00022777"/>
    </source>
</evidence>
<evidence type="ECO:0000256" key="1">
    <source>
        <dbReference type="ARBA" id="ARBA00003531"/>
    </source>
</evidence>
<sequence length="206" mass="23513">MTPRGLLIVVSGPSGAGKGTICKSLISEYKDIGISVSATTREPRDGEVDGKNYFFLKKEKFQSMIHNDELLEYAKVYQNYYGTPKKFVLDKVLSGEDVLLEIDIQGALQVKEKYPEGIFVFILPPSMEELKNRIINRGSETEDSFKLRYSSALDEMSFIKDYDYFIINDEIHKATSKLICIIEAEKNRIISNIGELINEFKEENRC</sequence>
<evidence type="ECO:0000259" key="12">
    <source>
        <dbReference type="PROSITE" id="PS50052"/>
    </source>
</evidence>
<evidence type="ECO:0000256" key="3">
    <source>
        <dbReference type="ARBA" id="ARBA00012961"/>
    </source>
</evidence>
<dbReference type="InterPro" id="IPR020590">
    <property type="entry name" value="Guanylate_kinase_CS"/>
</dbReference>
<dbReference type="PROSITE" id="PS00856">
    <property type="entry name" value="GUANYLATE_KINASE_1"/>
    <property type="match status" value="1"/>
</dbReference>
<comment type="catalytic activity">
    <reaction evidence="10 11">
        <text>GMP + ATP = GDP + ADP</text>
        <dbReference type="Rhea" id="RHEA:20780"/>
        <dbReference type="ChEBI" id="CHEBI:30616"/>
        <dbReference type="ChEBI" id="CHEBI:58115"/>
        <dbReference type="ChEBI" id="CHEBI:58189"/>
        <dbReference type="ChEBI" id="CHEBI:456216"/>
        <dbReference type="EC" id="2.7.4.8"/>
    </reaction>
</comment>
<dbReference type="FunFam" id="3.30.63.10:FF:000002">
    <property type="entry name" value="Guanylate kinase 1"/>
    <property type="match status" value="1"/>
</dbReference>
<dbReference type="Gene3D" id="3.30.63.10">
    <property type="entry name" value="Guanylate Kinase phosphate binding domain"/>
    <property type="match status" value="1"/>
</dbReference>
<keyword evidence="8 11" id="KW-0067">ATP-binding</keyword>
<dbReference type="RefSeq" id="WP_338535102.1">
    <property type="nucleotide sequence ID" value="NZ_AP028654.1"/>
</dbReference>
<organism evidence="13 14">
    <name type="scientific">Helicovermis profundi</name>
    <dbReference type="NCBI Taxonomy" id="3065157"/>
    <lineage>
        <taxon>Bacteria</taxon>
        <taxon>Bacillati</taxon>
        <taxon>Bacillota</taxon>
        <taxon>Clostridia</taxon>
        <taxon>Helicovermis</taxon>
    </lineage>
</organism>
<dbReference type="EMBL" id="AP028654">
    <property type="protein sequence ID" value="BEP29472.1"/>
    <property type="molecule type" value="Genomic_DNA"/>
</dbReference>
<dbReference type="HAMAP" id="MF_00328">
    <property type="entry name" value="Guanylate_kinase"/>
    <property type="match status" value="1"/>
</dbReference>
<dbReference type="EC" id="2.7.4.8" evidence="3 11"/>
<evidence type="ECO:0000313" key="13">
    <source>
        <dbReference type="EMBL" id="BEP29472.1"/>
    </source>
</evidence>
<comment type="subcellular location">
    <subcellularLocation>
        <location evidence="11">Cytoplasm</location>
    </subcellularLocation>
</comment>
<keyword evidence="11" id="KW-0963">Cytoplasm</keyword>
<evidence type="ECO:0000256" key="8">
    <source>
        <dbReference type="ARBA" id="ARBA00022840"/>
    </source>
</evidence>
<dbReference type="PANTHER" id="PTHR23117">
    <property type="entry name" value="GUANYLATE KINASE-RELATED"/>
    <property type="match status" value="1"/>
</dbReference>
<dbReference type="GO" id="GO:0004385">
    <property type="term" value="F:GMP kinase activity"/>
    <property type="evidence" value="ECO:0007669"/>
    <property type="project" value="UniProtKB-UniRule"/>
</dbReference>
<evidence type="ECO:0000256" key="9">
    <source>
        <dbReference type="ARBA" id="ARBA00030128"/>
    </source>
</evidence>
<comment type="similarity">
    <text evidence="2 11">Belongs to the guanylate kinase family.</text>
</comment>
<dbReference type="InterPro" id="IPR027417">
    <property type="entry name" value="P-loop_NTPase"/>
</dbReference>
<protein>
    <recommendedName>
        <fullName evidence="4 11">Guanylate kinase</fullName>
        <ecNumber evidence="3 11">2.7.4.8</ecNumber>
    </recommendedName>
    <alternativeName>
        <fullName evidence="9 11">GMP kinase</fullName>
    </alternativeName>
</protein>
<proteinExistence type="inferred from homology"/>
<reference evidence="13 14" key="1">
    <citation type="submission" date="2023-08" db="EMBL/GenBank/DDBJ databases">
        <title>Helicovermis profunda gen. nov., sp. nov., a novel mesophilic, fermentative bacterium within the Bacillota from a deep-sea hydrothermal vent chimney.</title>
        <authorList>
            <person name="Miyazaki U."/>
            <person name="Mizutani D."/>
            <person name="Hashimoto Y."/>
            <person name="Tame A."/>
            <person name="Sawayama S."/>
            <person name="Miyazaki J."/>
            <person name="Takai K."/>
            <person name="Nakagawa S."/>
        </authorList>
    </citation>
    <scope>NUCLEOTIDE SEQUENCE [LARGE SCALE GENOMIC DNA]</scope>
    <source>
        <strain evidence="13 14">S502</strain>
    </source>
</reference>
<evidence type="ECO:0000256" key="6">
    <source>
        <dbReference type="ARBA" id="ARBA00022741"/>
    </source>
</evidence>
<dbReference type="PROSITE" id="PS50052">
    <property type="entry name" value="GUANYLATE_KINASE_2"/>
    <property type="match status" value="1"/>
</dbReference>
<keyword evidence="14" id="KW-1185">Reference proteome</keyword>
<gene>
    <name evidence="11 13" type="primary">gmk</name>
    <name evidence="13" type="ORF">HLPR_18030</name>
</gene>
<dbReference type="PANTHER" id="PTHR23117:SF13">
    <property type="entry name" value="GUANYLATE KINASE"/>
    <property type="match status" value="1"/>
</dbReference>
<dbReference type="KEGG" id="hprf:HLPR_18030"/>
<dbReference type="InterPro" id="IPR017665">
    <property type="entry name" value="Guanylate_kinase"/>
</dbReference>
<evidence type="ECO:0000256" key="2">
    <source>
        <dbReference type="ARBA" id="ARBA00005790"/>
    </source>
</evidence>